<comment type="subcellular location">
    <subcellularLocation>
        <location evidence="1">Membrane</location>
        <topology evidence="1">Multi-pass membrane protein</topology>
    </subcellularLocation>
</comment>
<dbReference type="InterPro" id="IPR008568">
    <property type="entry name" value="EMC3"/>
</dbReference>
<proteinExistence type="inferred from homology"/>
<dbReference type="SMART" id="SM01415">
    <property type="entry name" value="DUF106"/>
    <property type="match status" value="1"/>
</dbReference>
<feature type="region of interest" description="Disordered" evidence="7">
    <location>
        <begin position="249"/>
        <end position="278"/>
    </location>
</feature>
<evidence type="ECO:0000313" key="9">
    <source>
        <dbReference type="EMBL" id="KAF0714619.1"/>
    </source>
</evidence>
<dbReference type="PANTHER" id="PTHR13116:SF5">
    <property type="entry name" value="ER MEMBRANE PROTEIN COMPLEX SUBUNIT 3"/>
    <property type="match status" value="1"/>
</dbReference>
<evidence type="ECO:0000313" key="10">
    <source>
        <dbReference type="Proteomes" id="UP000469452"/>
    </source>
</evidence>
<comment type="similarity">
    <text evidence="2">Belongs to the EMC3 family.</text>
</comment>
<name>A0A6A4ZQW0_APHAT</name>
<dbReference type="VEuPathDB" id="FungiDB:H257_06329"/>
<evidence type="ECO:0000256" key="5">
    <source>
        <dbReference type="ARBA" id="ARBA00022989"/>
    </source>
</evidence>
<evidence type="ECO:0000256" key="4">
    <source>
        <dbReference type="ARBA" id="ARBA00022692"/>
    </source>
</evidence>
<evidence type="ECO:0000256" key="6">
    <source>
        <dbReference type="ARBA" id="ARBA00023136"/>
    </source>
</evidence>
<sequence length="278" mass="30808">MPLIAFRLKASTWWKPEHPRLGRASYDPALRVLGHGAELRVRVVEDRRSAENVWHTSSTRLVISSEKKDGVQGLLREKVKNDAMNQMMNPAGMMKMMKGNMTFMVSNFVMMGLVGYFFGGFVLLKVPFSLSQRFKAMLQRGIDMAYVGMLSLYMTLDVSYVSSLSLYFLIMFGMSGFMSLLLGKGNMNEDAKAMQMQMGMGAGAGMGFDAPRMYKQERVSLRLHVHEFALEHAEKKLLGDPIPEKVEGVAASSAATTTTSSAGTSSVPRAKHAKRARA</sequence>
<dbReference type="GO" id="GO:0072546">
    <property type="term" value="C:EMC complex"/>
    <property type="evidence" value="ECO:0007669"/>
    <property type="project" value="TreeGrafter"/>
</dbReference>
<evidence type="ECO:0000256" key="8">
    <source>
        <dbReference type="SAM" id="Phobius"/>
    </source>
</evidence>
<organism evidence="9 10">
    <name type="scientific">Aphanomyces astaci</name>
    <name type="common">Crayfish plague agent</name>
    <dbReference type="NCBI Taxonomy" id="112090"/>
    <lineage>
        <taxon>Eukaryota</taxon>
        <taxon>Sar</taxon>
        <taxon>Stramenopiles</taxon>
        <taxon>Oomycota</taxon>
        <taxon>Saprolegniomycetes</taxon>
        <taxon>Saprolegniales</taxon>
        <taxon>Verrucalvaceae</taxon>
        <taxon>Aphanomyces</taxon>
    </lineage>
</organism>
<keyword evidence="5 8" id="KW-1133">Transmembrane helix</keyword>
<keyword evidence="4 8" id="KW-0812">Transmembrane</keyword>
<dbReference type="EMBL" id="VJMI01017215">
    <property type="protein sequence ID" value="KAF0714619.1"/>
    <property type="molecule type" value="Genomic_DNA"/>
</dbReference>
<comment type="caution">
    <text evidence="9">The sequence shown here is derived from an EMBL/GenBank/DDBJ whole genome shotgun (WGS) entry which is preliminary data.</text>
</comment>
<accession>A0A6A4ZQW0</accession>
<keyword evidence="6 8" id="KW-0472">Membrane</keyword>
<feature type="compositionally biased region" description="Low complexity" evidence="7">
    <location>
        <begin position="250"/>
        <end position="266"/>
    </location>
</feature>
<feature type="compositionally biased region" description="Basic residues" evidence="7">
    <location>
        <begin position="269"/>
        <end position="278"/>
    </location>
</feature>
<dbReference type="AlphaFoldDB" id="A0A6A4ZQW0"/>
<dbReference type="GO" id="GO:0034975">
    <property type="term" value="P:protein folding in endoplasmic reticulum"/>
    <property type="evidence" value="ECO:0007669"/>
    <property type="project" value="TreeGrafter"/>
</dbReference>
<evidence type="ECO:0000256" key="1">
    <source>
        <dbReference type="ARBA" id="ARBA00004141"/>
    </source>
</evidence>
<feature type="transmembrane region" description="Helical" evidence="8">
    <location>
        <begin position="160"/>
        <end position="182"/>
    </location>
</feature>
<dbReference type="Proteomes" id="UP000469452">
    <property type="component" value="Unassembled WGS sequence"/>
</dbReference>
<gene>
    <name evidence="9" type="ORF">AaE_011531</name>
</gene>
<dbReference type="PANTHER" id="PTHR13116">
    <property type="entry name" value="ER MEMBRANE PROTEIN COMPLEX SUBUNIT 3"/>
    <property type="match status" value="1"/>
</dbReference>
<evidence type="ECO:0000256" key="7">
    <source>
        <dbReference type="SAM" id="MobiDB-lite"/>
    </source>
</evidence>
<protein>
    <recommendedName>
        <fullName evidence="3">ER membrane protein complex subunit 3</fullName>
    </recommendedName>
</protein>
<evidence type="ECO:0000256" key="3">
    <source>
        <dbReference type="ARBA" id="ARBA00020822"/>
    </source>
</evidence>
<dbReference type="InterPro" id="IPR002809">
    <property type="entry name" value="EMC3/TMCO1"/>
</dbReference>
<evidence type="ECO:0000256" key="2">
    <source>
        <dbReference type="ARBA" id="ARBA00005376"/>
    </source>
</evidence>
<feature type="transmembrane region" description="Helical" evidence="8">
    <location>
        <begin position="103"/>
        <end position="124"/>
    </location>
</feature>
<reference evidence="9 10" key="1">
    <citation type="submission" date="2019-06" db="EMBL/GenBank/DDBJ databases">
        <title>Genomics analysis of Aphanomyces spp. identifies a new class of oomycete effector associated with host adaptation.</title>
        <authorList>
            <person name="Gaulin E."/>
        </authorList>
    </citation>
    <scope>NUCLEOTIDE SEQUENCE [LARGE SCALE GENOMIC DNA]</scope>
    <source>
        <strain evidence="9 10">E</strain>
    </source>
</reference>
<dbReference type="Pfam" id="PF01956">
    <property type="entry name" value="EMC3_TMCO1"/>
    <property type="match status" value="1"/>
</dbReference>